<proteinExistence type="predicted"/>
<comment type="caution">
    <text evidence="2">The sequence shown here is derived from an EMBL/GenBank/DDBJ whole genome shotgun (WGS) entry which is preliminary data.</text>
</comment>
<evidence type="ECO:0000313" key="3">
    <source>
        <dbReference type="Proteomes" id="UP000615580"/>
    </source>
</evidence>
<evidence type="ECO:0000256" key="1">
    <source>
        <dbReference type="SAM" id="Phobius"/>
    </source>
</evidence>
<name>A0ABS0LAI3_9CORY</name>
<feature type="transmembrane region" description="Helical" evidence="1">
    <location>
        <begin position="52"/>
        <end position="69"/>
    </location>
</feature>
<gene>
    <name evidence="2" type="ORF">I4J41_03405</name>
</gene>
<keyword evidence="3" id="KW-1185">Reference proteome</keyword>
<reference evidence="2 3" key="1">
    <citation type="journal article" date="2020" name="J. Clin. Microbiol.">
        <title>Assessing the Genetic Diversity of Austrian Corynebacterium diphtheriae Clinical Isolates, 2011-2019.</title>
        <authorList>
            <person name="Schaeffer J."/>
            <person name="Huhulescu S."/>
            <person name="Stoeger A."/>
            <person name="Allerberger F."/>
            <person name="Ruppitsch W."/>
        </authorList>
    </citation>
    <scope>NUCLEOTIDE SEQUENCE [LARGE SCALE GENOMIC DNA]</scope>
    <source>
        <strain evidence="2 3">04-17</strain>
    </source>
</reference>
<evidence type="ECO:0000313" key="2">
    <source>
        <dbReference type="EMBL" id="MBG9353678.1"/>
    </source>
</evidence>
<dbReference type="GeneID" id="97332615"/>
<accession>A0ABS0LAI3</accession>
<sequence>MSTVFHLAKVVFYVSLALFLAGGLFIVLAQFAGLVALDGAWVLWAGKKFSKIVYSCAAVCAVSAFVLNYQKLSSKLLPQ</sequence>
<protein>
    <submittedName>
        <fullName evidence="2">Uncharacterized protein</fullName>
    </submittedName>
</protein>
<dbReference type="Proteomes" id="UP000615580">
    <property type="component" value="Unassembled WGS sequence"/>
</dbReference>
<dbReference type="EMBL" id="JADQUG010000008">
    <property type="protein sequence ID" value="MBG9353678.1"/>
    <property type="molecule type" value="Genomic_DNA"/>
</dbReference>
<keyword evidence="1" id="KW-0472">Membrane</keyword>
<keyword evidence="1" id="KW-0812">Transmembrane</keyword>
<organism evidence="2 3">
    <name type="scientific">Corynebacterium belfantii</name>
    <dbReference type="NCBI Taxonomy" id="2014537"/>
    <lineage>
        <taxon>Bacteria</taxon>
        <taxon>Bacillati</taxon>
        <taxon>Actinomycetota</taxon>
        <taxon>Actinomycetes</taxon>
        <taxon>Mycobacteriales</taxon>
        <taxon>Corynebacteriaceae</taxon>
        <taxon>Corynebacterium</taxon>
    </lineage>
</organism>
<keyword evidence="1" id="KW-1133">Transmembrane helix</keyword>
<feature type="transmembrane region" description="Helical" evidence="1">
    <location>
        <begin position="12"/>
        <end position="32"/>
    </location>
</feature>
<dbReference type="RefSeq" id="WP_196977682.1">
    <property type="nucleotide sequence ID" value="NZ_CP157823.1"/>
</dbReference>